<evidence type="ECO:0000256" key="3">
    <source>
        <dbReference type="ARBA" id="ARBA00009678"/>
    </source>
</evidence>
<evidence type="ECO:0000256" key="9">
    <source>
        <dbReference type="SAM" id="MobiDB-lite"/>
    </source>
</evidence>
<dbReference type="HOGENOM" id="CLU_003016_2_1_1"/>
<keyword evidence="6" id="KW-0963">Cytoplasm</keyword>
<dbReference type="GO" id="GO:0004439">
    <property type="term" value="F:phosphatidylinositol-4,5-bisphosphate 5-phosphatase activity"/>
    <property type="evidence" value="ECO:0007669"/>
    <property type="project" value="UniProtKB-EC"/>
</dbReference>
<accession>G3B1V4</accession>
<evidence type="ECO:0000313" key="11">
    <source>
        <dbReference type="EMBL" id="EGV64538.1"/>
    </source>
</evidence>
<evidence type="ECO:0000256" key="7">
    <source>
        <dbReference type="ARBA" id="ARBA00022801"/>
    </source>
</evidence>
<dbReference type="PANTHER" id="PTHR11200">
    <property type="entry name" value="INOSITOL 5-PHOSPHATASE"/>
    <property type="match status" value="1"/>
</dbReference>
<comment type="similarity">
    <text evidence="3">In the central section; belongs to the inositol 1,4,5-trisphosphate 5-phosphatase family.</text>
</comment>
<keyword evidence="5" id="KW-0813">Transport</keyword>
<proteinExistence type="inferred from homology"/>
<keyword evidence="8" id="KW-0653">Protein transport</keyword>
<keyword evidence="12" id="KW-1185">Reference proteome</keyword>
<dbReference type="PANTHER" id="PTHR11200:SF269">
    <property type="entry name" value="PHOSPHATIDYLINOSITOL 4,5-BISPHOSPHATE 5-PHOSPHATASE INP51"/>
    <property type="match status" value="1"/>
</dbReference>
<evidence type="ECO:0000313" key="12">
    <source>
        <dbReference type="Proteomes" id="UP000000707"/>
    </source>
</evidence>
<dbReference type="SUPFAM" id="SSF56219">
    <property type="entry name" value="DNase I-like"/>
    <property type="match status" value="1"/>
</dbReference>
<reference evidence="11 12" key="1">
    <citation type="journal article" date="2011" name="Proc. Natl. Acad. Sci. U.S.A.">
        <title>Comparative genomics of xylose-fermenting fungi for enhanced biofuel production.</title>
        <authorList>
            <person name="Wohlbach D.J."/>
            <person name="Kuo A."/>
            <person name="Sato T.K."/>
            <person name="Potts K.M."/>
            <person name="Salamov A.A."/>
            <person name="LaButti K.M."/>
            <person name="Sun H."/>
            <person name="Clum A."/>
            <person name="Pangilinan J.L."/>
            <person name="Lindquist E.A."/>
            <person name="Lucas S."/>
            <person name="Lapidus A."/>
            <person name="Jin M."/>
            <person name="Gunawan C."/>
            <person name="Balan V."/>
            <person name="Dale B.E."/>
            <person name="Jeffries T.W."/>
            <person name="Zinkel R."/>
            <person name="Barry K.W."/>
            <person name="Grigoriev I.V."/>
            <person name="Gasch A.P."/>
        </authorList>
    </citation>
    <scope>NUCLEOTIDE SEQUENCE [LARGE SCALE GENOMIC DNA]</scope>
    <source>
        <strain evidence="12">ATCC 10573 / BCRC 21748 / CBS 615 / JCM 9827 / NBRC 10315 / NRRL Y-1498 / VKM Y-70</strain>
    </source>
</reference>
<name>G3B1V4_CANTC</name>
<dbReference type="OrthoDB" id="405996at2759"/>
<evidence type="ECO:0000256" key="2">
    <source>
        <dbReference type="ARBA" id="ARBA00008943"/>
    </source>
</evidence>
<dbReference type="AlphaFoldDB" id="G3B1V4"/>
<feature type="region of interest" description="Disordered" evidence="9">
    <location>
        <begin position="29"/>
        <end position="48"/>
    </location>
</feature>
<dbReference type="GO" id="GO:0046856">
    <property type="term" value="P:phosphatidylinositol dephosphorylation"/>
    <property type="evidence" value="ECO:0007669"/>
    <property type="project" value="InterPro"/>
</dbReference>
<evidence type="ECO:0000259" key="10">
    <source>
        <dbReference type="PROSITE" id="PS50275"/>
    </source>
</evidence>
<dbReference type="InterPro" id="IPR046985">
    <property type="entry name" value="IP5"/>
</dbReference>
<dbReference type="GO" id="GO:0043813">
    <property type="term" value="F:phosphatidylinositol-3,5-bisphosphate 5-phosphatase activity"/>
    <property type="evidence" value="ECO:0007669"/>
    <property type="project" value="TreeGrafter"/>
</dbReference>
<dbReference type="Gene3D" id="3.60.10.10">
    <property type="entry name" value="Endonuclease/exonuclease/phosphatase"/>
    <property type="match status" value="1"/>
</dbReference>
<dbReference type="GO" id="GO:0016020">
    <property type="term" value="C:membrane"/>
    <property type="evidence" value="ECO:0007669"/>
    <property type="project" value="TreeGrafter"/>
</dbReference>
<dbReference type="EC" id="3.1.3.36" evidence="4"/>
<dbReference type="InterPro" id="IPR002013">
    <property type="entry name" value="SAC_dom"/>
</dbReference>
<dbReference type="InterPro" id="IPR036691">
    <property type="entry name" value="Endo/exonu/phosph_ase_sf"/>
</dbReference>
<comment type="similarity">
    <text evidence="2">Belongs to the synaptojanin family.</text>
</comment>
<protein>
    <recommendedName>
        <fullName evidence="4">phosphoinositide 5-phosphatase</fullName>
        <ecNumber evidence="4">3.1.3.36</ecNumber>
    </recommendedName>
</protein>
<dbReference type="Pfam" id="PF02383">
    <property type="entry name" value="Syja_N"/>
    <property type="match status" value="1"/>
</dbReference>
<sequence>MKLYLNERPRTFVLVSNDSALIVRHPSPTYGKESHSHLSRQNPSNNKNDHTLTKVIVEFVKRDLVDLSRFQELSPSSTLICLLGFFNMKGKVYIAFITKSKKVATPKLGENISAIEAVAFYCLNTDEHDHMLFTEQQEEEKSSNDYPSASMRRFLCNGDFFYSTDFDITSTLQARGFYEKRGDFDRNENTYKLFADSPYFKRFSWNKFLNSELIQFRNRLTPEETLSFDKSGFLVNITRGYAKTVNASIKTKDDALLTLINKQSCKKNGPLFGEWGSDDKGAVSNFQESEIIIYTEYFCFSYTIVKGNVPIFWEVETHFHKKNLISRSGGKEISLTRSFDTSQHAFKRHMDQLMNQFGDVHIIKSIPLDPSNFKSSLGEALEQHIEYFNKQMAKAERNEPKEYEKEQALDPEIEEDKNRFIYFLNHTDIPLSSSTIKKNGYTGANPNNLVQLVVEPMVELGALFYDFTSKSYIGKQLGVFRITTYDSLSKANFLSKIICQEVIQLAFRDIGIIPGDDLLNKHAKLWKECNEFINKNILSFISYSTKLQKSSQASKKKNIKSQVSKRYLNSVIDPKVNETALLKLLGRLQDQTSVIIHNPIHDYIMKELQKNAKLYTSSKEINLFASTFNVNGTMYKGDIKDWLFPPGYDSMPYDLVFIGIQEIIELTASKMVNVDSVNRQFWENHIKWHLNELNPDKIKYMSLWSGQLGGLSLFVFIKSTEISKISQLESSIKKTGFRGVSANKGGIAVRFKYESTEVCLITSHLAAGLTNSDERHHDYKVISKGIKFSRNKRIKDHDVAIWLGDLNYRINLSNEQAKLLIEQKDYAKLFEFDQLNLQMANGESFPFFDEPEIRFPPTYKFDNNTKEYDTSEKQRIPAWTDRILYMSRPNLIKPVLYDCVEDIIFSDHRPVLANFKIKINIENETVKKNLSSEIYDNYITKFGEINDLFINNNNLTYLVDLDANVLPPPSSDSNKWWLVGGLPAKVTIQELNKTNMVINPRCPKNPFKKTEEPEFIQKALLNS</sequence>
<dbReference type="Proteomes" id="UP000000707">
    <property type="component" value="Unassembled WGS sequence"/>
</dbReference>
<dbReference type="KEGG" id="cten:18250229"/>
<dbReference type="GeneID" id="18250229"/>
<evidence type="ECO:0000256" key="1">
    <source>
        <dbReference type="ARBA" id="ARBA00004496"/>
    </source>
</evidence>
<dbReference type="STRING" id="590646.G3B1V4"/>
<dbReference type="EMBL" id="GL996515">
    <property type="protein sequence ID" value="EGV64538.1"/>
    <property type="molecule type" value="Genomic_DNA"/>
</dbReference>
<gene>
    <name evidence="11" type="ORF">CANTEDRAFT_92771</name>
</gene>
<comment type="subcellular location">
    <subcellularLocation>
        <location evidence="1">Cytoplasm</location>
    </subcellularLocation>
</comment>
<evidence type="ECO:0000256" key="6">
    <source>
        <dbReference type="ARBA" id="ARBA00022490"/>
    </source>
</evidence>
<dbReference type="GO" id="GO:0005737">
    <property type="term" value="C:cytoplasm"/>
    <property type="evidence" value="ECO:0007669"/>
    <property type="project" value="UniProtKB-SubCell"/>
</dbReference>
<keyword evidence="7" id="KW-0378">Hydrolase</keyword>
<feature type="domain" description="SAC" evidence="10">
    <location>
        <begin position="151"/>
        <end position="539"/>
    </location>
</feature>
<dbReference type="SMART" id="SM00128">
    <property type="entry name" value="IPPc"/>
    <property type="match status" value="1"/>
</dbReference>
<evidence type="ECO:0000256" key="4">
    <source>
        <dbReference type="ARBA" id="ARBA00013044"/>
    </source>
</evidence>
<dbReference type="PROSITE" id="PS50275">
    <property type="entry name" value="SAC"/>
    <property type="match status" value="1"/>
</dbReference>
<organism evidence="12">
    <name type="scientific">Candida tenuis (strain ATCC 10573 / BCRC 21748 / CBS 615 / JCM 9827 / NBRC 10315 / NRRL Y-1498 / VKM Y-70)</name>
    <name type="common">Yeast</name>
    <name type="synonym">Yamadazyma tenuis</name>
    <dbReference type="NCBI Taxonomy" id="590646"/>
    <lineage>
        <taxon>Eukaryota</taxon>
        <taxon>Fungi</taxon>
        <taxon>Dikarya</taxon>
        <taxon>Ascomycota</taxon>
        <taxon>Saccharomycotina</taxon>
        <taxon>Pichiomycetes</taxon>
        <taxon>Debaryomycetaceae</taxon>
        <taxon>Yamadazyma</taxon>
    </lineage>
</organism>
<dbReference type="FunFam" id="3.60.10.10:FF:000029">
    <property type="entry name" value="Inositol polyphosphate 5-phosphatase"/>
    <property type="match status" value="1"/>
</dbReference>
<dbReference type="GO" id="GO:0015031">
    <property type="term" value="P:protein transport"/>
    <property type="evidence" value="ECO:0007669"/>
    <property type="project" value="UniProtKB-KW"/>
</dbReference>
<dbReference type="Pfam" id="PF22669">
    <property type="entry name" value="Exo_endo_phos2"/>
    <property type="match status" value="1"/>
</dbReference>
<dbReference type="InterPro" id="IPR000300">
    <property type="entry name" value="IPPc"/>
</dbReference>
<evidence type="ECO:0000256" key="5">
    <source>
        <dbReference type="ARBA" id="ARBA00022448"/>
    </source>
</evidence>
<dbReference type="eggNOG" id="KOG0566">
    <property type="taxonomic scope" value="Eukaryota"/>
</dbReference>
<evidence type="ECO:0000256" key="8">
    <source>
        <dbReference type="ARBA" id="ARBA00022927"/>
    </source>
</evidence>